<keyword evidence="2" id="KW-0325">Glycoprotein</keyword>
<dbReference type="OrthoDB" id="1137391at2759"/>
<dbReference type="Proteomes" id="UP000237105">
    <property type="component" value="Unassembled WGS sequence"/>
</dbReference>
<dbReference type="PANTHER" id="PTHR31044">
    <property type="entry name" value="BETA-1,3 GLUCANASE"/>
    <property type="match status" value="1"/>
</dbReference>
<gene>
    <name evidence="5" type="ORF">PanWU01x14_300940</name>
</gene>
<dbReference type="SMART" id="SM00768">
    <property type="entry name" value="X8"/>
    <property type="match status" value="1"/>
</dbReference>
<evidence type="ECO:0000256" key="1">
    <source>
        <dbReference type="ARBA" id="ARBA00004609"/>
    </source>
</evidence>
<reference evidence="6" key="1">
    <citation type="submission" date="2016-06" db="EMBL/GenBank/DDBJ databases">
        <title>Parallel loss of symbiosis genes in relatives of nitrogen-fixing non-legume Parasponia.</title>
        <authorList>
            <person name="Van Velzen R."/>
            <person name="Holmer R."/>
            <person name="Bu F."/>
            <person name="Rutten L."/>
            <person name="Van Zeijl A."/>
            <person name="Liu W."/>
            <person name="Santuari L."/>
            <person name="Cao Q."/>
            <person name="Sharma T."/>
            <person name="Shen D."/>
            <person name="Roswanjaya Y."/>
            <person name="Wardhani T."/>
            <person name="Kalhor M.S."/>
            <person name="Jansen J."/>
            <person name="Van den Hoogen J."/>
            <person name="Gungor B."/>
            <person name="Hartog M."/>
            <person name="Hontelez J."/>
            <person name="Verver J."/>
            <person name="Yang W.-C."/>
            <person name="Schijlen E."/>
            <person name="Repin R."/>
            <person name="Schilthuizen M."/>
            <person name="Schranz E."/>
            <person name="Heidstra R."/>
            <person name="Miyata K."/>
            <person name="Fedorova E."/>
            <person name="Kohlen W."/>
            <person name="Bisseling T."/>
            <person name="Smit S."/>
            <person name="Geurts R."/>
        </authorList>
    </citation>
    <scope>NUCLEOTIDE SEQUENCE [LARGE SCALE GENOMIC DNA]</scope>
    <source>
        <strain evidence="6">cv. WU1-14</strain>
    </source>
</reference>
<evidence type="ECO:0000256" key="2">
    <source>
        <dbReference type="ARBA" id="ARBA00022622"/>
    </source>
</evidence>
<feature type="domain" description="X8" evidence="4">
    <location>
        <begin position="4"/>
        <end position="66"/>
    </location>
</feature>
<keyword evidence="2" id="KW-0472">Membrane</keyword>
<evidence type="ECO:0000256" key="3">
    <source>
        <dbReference type="ARBA" id="ARBA00022729"/>
    </source>
</evidence>
<evidence type="ECO:0000313" key="5">
    <source>
        <dbReference type="EMBL" id="PON39953.1"/>
    </source>
</evidence>
<comment type="caution">
    <text evidence="5">The sequence shown here is derived from an EMBL/GenBank/DDBJ whole genome shotgun (WGS) entry which is preliminary data.</text>
</comment>
<evidence type="ECO:0000313" key="6">
    <source>
        <dbReference type="Proteomes" id="UP000237105"/>
    </source>
</evidence>
<dbReference type="AlphaFoldDB" id="A0A2P5ATS1"/>
<dbReference type="GO" id="GO:0098552">
    <property type="term" value="C:side of membrane"/>
    <property type="evidence" value="ECO:0007669"/>
    <property type="project" value="UniProtKB-KW"/>
</dbReference>
<dbReference type="STRING" id="3476.A0A2P5ATS1"/>
<protein>
    <submittedName>
        <fullName evidence="5">X8 domain containing protein</fullName>
    </submittedName>
</protein>
<dbReference type="Pfam" id="PF07983">
    <property type="entry name" value="X8"/>
    <property type="match status" value="1"/>
</dbReference>
<dbReference type="Gene3D" id="1.20.58.1040">
    <property type="match status" value="1"/>
</dbReference>
<keyword evidence="2" id="KW-0449">Lipoprotein</keyword>
<dbReference type="EMBL" id="JXTB01000450">
    <property type="protein sequence ID" value="PON39953.1"/>
    <property type="molecule type" value="Genomic_DNA"/>
</dbReference>
<proteinExistence type="predicted"/>
<keyword evidence="3" id="KW-0732">Signal</keyword>
<dbReference type="InterPro" id="IPR044788">
    <property type="entry name" value="X8_dom_prot"/>
</dbReference>
<sequence>MYFEANIDFICGHLSDCSEIKEPASCFLSNTLMNHASVIMNLYYRTLGNYHCDFNNTGATVLMIAFMLEKGAGTV</sequence>
<dbReference type="PANTHER" id="PTHR31044:SF130">
    <property type="entry name" value="CARBOHYDRATE-BINDING X8 DOMAIN SUPERFAMILY PROTEIN"/>
    <property type="match status" value="1"/>
</dbReference>
<dbReference type="InterPro" id="IPR012946">
    <property type="entry name" value="X8"/>
</dbReference>
<name>A0A2P5ATS1_PARAD</name>
<comment type="subcellular location">
    <subcellularLocation>
        <location evidence="1">Cell membrane</location>
        <topology evidence="1">Lipid-anchor</topology>
        <topology evidence="1">GPI-anchor</topology>
    </subcellularLocation>
</comment>
<organism evidence="5 6">
    <name type="scientific">Parasponia andersonii</name>
    <name type="common">Sponia andersonii</name>
    <dbReference type="NCBI Taxonomy" id="3476"/>
    <lineage>
        <taxon>Eukaryota</taxon>
        <taxon>Viridiplantae</taxon>
        <taxon>Streptophyta</taxon>
        <taxon>Embryophyta</taxon>
        <taxon>Tracheophyta</taxon>
        <taxon>Spermatophyta</taxon>
        <taxon>Magnoliopsida</taxon>
        <taxon>eudicotyledons</taxon>
        <taxon>Gunneridae</taxon>
        <taxon>Pentapetalae</taxon>
        <taxon>rosids</taxon>
        <taxon>fabids</taxon>
        <taxon>Rosales</taxon>
        <taxon>Cannabaceae</taxon>
        <taxon>Parasponia</taxon>
    </lineage>
</organism>
<dbReference type="GO" id="GO:0005886">
    <property type="term" value="C:plasma membrane"/>
    <property type="evidence" value="ECO:0007669"/>
    <property type="project" value="UniProtKB-SubCell"/>
</dbReference>
<evidence type="ECO:0000259" key="4">
    <source>
        <dbReference type="SMART" id="SM00768"/>
    </source>
</evidence>
<keyword evidence="2" id="KW-0336">GPI-anchor</keyword>
<accession>A0A2P5ATS1</accession>
<keyword evidence="6" id="KW-1185">Reference proteome</keyword>
<dbReference type="GO" id="GO:0009506">
    <property type="term" value="C:plasmodesma"/>
    <property type="evidence" value="ECO:0007669"/>
    <property type="project" value="UniProtKB-ARBA"/>
</dbReference>